<dbReference type="Gene3D" id="3.90.930.12">
    <property type="entry name" value="Ribosomal protein L6, alpha-beta domain"/>
    <property type="match status" value="2"/>
</dbReference>
<keyword evidence="2" id="KW-0689">Ribosomal protein</keyword>
<name>A0A9W3FUX8_CAMBA</name>
<evidence type="ECO:0000259" key="6">
    <source>
        <dbReference type="Pfam" id="PF00347"/>
    </source>
</evidence>
<evidence type="ECO:0000313" key="7">
    <source>
        <dbReference type="RefSeq" id="XP_045367196.1"/>
    </source>
</evidence>
<dbReference type="SUPFAM" id="SSF56053">
    <property type="entry name" value="Ribosomal protein L6"/>
    <property type="match status" value="2"/>
</dbReference>
<dbReference type="GO" id="GO:0019843">
    <property type="term" value="F:rRNA binding"/>
    <property type="evidence" value="ECO:0007669"/>
    <property type="project" value="InterPro"/>
</dbReference>
<evidence type="ECO:0000256" key="4">
    <source>
        <dbReference type="ARBA" id="ARBA00035246"/>
    </source>
</evidence>
<sequence>MKTSLLPKRLQILISLIQGADRQVHEVQCHGYMMYYSKYKDIWFAQEELCLPPQTLTFQVWFLFFLKLFFCFATSTARMNTILSNQSVDIPESADITLKGSTVIVMGPRGTLQRDVNHISVELSLLGKKKMLRVGKWWGGREELATVSTIGSHVQGVIKGVTQGFRYKMRSVRAHFPISVIIQENDSLVEIQDFLGEKYTRRVRVSPGVACSGSQAQKNELILEGNDIELVSNSAALIQQAMTVKNKDI</sequence>
<evidence type="ECO:0000256" key="2">
    <source>
        <dbReference type="ARBA" id="ARBA00022980"/>
    </source>
</evidence>
<keyword evidence="3" id="KW-0687">Ribonucleoprotein</keyword>
<comment type="similarity">
    <text evidence="1">Belongs to the universal ribosomal protein uL6 family.</text>
</comment>
<organism evidence="7">
    <name type="scientific">Camelus bactrianus</name>
    <name type="common">Bactrian camel</name>
    <dbReference type="NCBI Taxonomy" id="9837"/>
    <lineage>
        <taxon>Eukaryota</taxon>
        <taxon>Metazoa</taxon>
        <taxon>Chordata</taxon>
        <taxon>Craniata</taxon>
        <taxon>Vertebrata</taxon>
        <taxon>Euteleostomi</taxon>
        <taxon>Mammalia</taxon>
        <taxon>Eutheria</taxon>
        <taxon>Laurasiatheria</taxon>
        <taxon>Artiodactyla</taxon>
        <taxon>Tylopoda</taxon>
        <taxon>Camelidae</taxon>
        <taxon>Camelus</taxon>
    </lineage>
</organism>
<dbReference type="PANTHER" id="PTHR11655">
    <property type="entry name" value="60S/50S RIBOSOMAL PROTEIN L6/L9"/>
    <property type="match status" value="1"/>
</dbReference>
<evidence type="ECO:0000256" key="1">
    <source>
        <dbReference type="ARBA" id="ARBA00009356"/>
    </source>
</evidence>
<gene>
    <name evidence="7" type="primary">LOC105063284</name>
</gene>
<dbReference type="AlphaFoldDB" id="A0A9W3FUX8"/>
<feature type="non-terminal residue" evidence="7">
    <location>
        <position position="249"/>
    </location>
</feature>
<reference evidence="7" key="1">
    <citation type="submission" date="2025-08" db="UniProtKB">
        <authorList>
            <consortium name="RefSeq"/>
        </authorList>
    </citation>
    <scope>IDENTIFICATION</scope>
    <source>
        <tissue evidence="7">Blood</tissue>
    </source>
</reference>
<dbReference type="FunFam" id="3.90.930.12:FF:000005">
    <property type="entry name" value="60S ribosomal protein L9"/>
    <property type="match status" value="1"/>
</dbReference>
<dbReference type="InterPro" id="IPR020040">
    <property type="entry name" value="Ribosomal_uL6_a/b-dom"/>
</dbReference>
<dbReference type="InterPro" id="IPR000702">
    <property type="entry name" value="Ribosomal_uL6-like"/>
</dbReference>
<dbReference type="PANTHER" id="PTHR11655:SF46">
    <property type="entry name" value="LARGE RIBOSOMAL SUBUNIT PROTEIN UL6"/>
    <property type="match status" value="1"/>
</dbReference>
<accession>A0A9W3FUX8</accession>
<dbReference type="GO" id="GO:0003735">
    <property type="term" value="F:structural constituent of ribosome"/>
    <property type="evidence" value="ECO:0007669"/>
    <property type="project" value="InterPro"/>
</dbReference>
<dbReference type="GO" id="GO:0002181">
    <property type="term" value="P:cytoplasmic translation"/>
    <property type="evidence" value="ECO:0007669"/>
    <property type="project" value="TreeGrafter"/>
</dbReference>
<dbReference type="GO" id="GO:0022625">
    <property type="term" value="C:cytosolic large ribosomal subunit"/>
    <property type="evidence" value="ECO:0007669"/>
    <property type="project" value="TreeGrafter"/>
</dbReference>
<dbReference type="InterPro" id="IPR036789">
    <property type="entry name" value="Ribosomal_uL6-like_a/b-dom_sf"/>
</dbReference>
<evidence type="ECO:0000256" key="3">
    <source>
        <dbReference type="ARBA" id="ARBA00023274"/>
    </source>
</evidence>
<proteinExistence type="inferred from homology"/>
<protein>
    <recommendedName>
        <fullName evidence="4">Large ribosomal subunit protein uL6</fullName>
    </recommendedName>
    <alternativeName>
        <fullName evidence="5">60S ribosomal protein L9</fullName>
    </alternativeName>
</protein>
<dbReference type="RefSeq" id="XP_045367196.1">
    <property type="nucleotide sequence ID" value="XM_045511240.1"/>
</dbReference>
<evidence type="ECO:0000256" key="5">
    <source>
        <dbReference type="ARBA" id="ARBA00035349"/>
    </source>
</evidence>
<feature type="domain" description="Large ribosomal subunit protein uL6 alpha-beta" evidence="6">
    <location>
        <begin position="176"/>
        <end position="249"/>
    </location>
</feature>
<dbReference type="Pfam" id="PF00347">
    <property type="entry name" value="Ribosomal_L6"/>
    <property type="match status" value="1"/>
</dbReference>